<keyword evidence="4" id="KW-1185">Reference proteome</keyword>
<dbReference type="EMBL" id="JAYKXH010000024">
    <property type="protein sequence ID" value="KAK7123375.1"/>
    <property type="molecule type" value="Genomic_DNA"/>
</dbReference>
<feature type="compositionally biased region" description="Basic and acidic residues" evidence="1">
    <location>
        <begin position="127"/>
        <end position="136"/>
    </location>
</feature>
<feature type="compositionally biased region" description="Basic and acidic residues" evidence="1">
    <location>
        <begin position="304"/>
        <end position="321"/>
    </location>
</feature>
<dbReference type="AlphaFoldDB" id="A0AAN9C5R3"/>
<feature type="compositionally biased region" description="Basic and acidic residues" evidence="1">
    <location>
        <begin position="164"/>
        <end position="173"/>
    </location>
</feature>
<evidence type="ECO:0000259" key="2">
    <source>
        <dbReference type="Pfam" id="PF10180"/>
    </source>
</evidence>
<dbReference type="InterPro" id="IPR019327">
    <property type="entry name" value="WKF"/>
</dbReference>
<sequence>MTKSQALALQSDSHKKKKLKLNAEEITCVQDERKEEMNGKKKNKKNRKVCEDTENVSEENIQMIQSTETNTETRKHKKKKSKAEGLQTSKQLNGDHEENIRKKKKKSEVCVPVENITEEPQDAEPMEETHKQEDHMKKKKKRKHKDSGAVVPESDPVTPQEEETNTHTTEEKKQKKRKKSSAEVCVPVENITEEPQDAEPMEETHKQEDHMKKKKKRKHKDSGAVVPESDPVTPQEEETNTHTTEEKKQKKRKKSTAESSGDVNASVQQEQSGAEDENGLDGEEELSPEERRVLERKLKKILKKEEKKKLKEEGKSIKPETGKTNVAEKQALEYLECWTQKREAWKFNKSRQTWLLQHMYDSVKVSDDHFEMLLSYIDGLQGLARSSTVQKAEAIVRWEGQGEEADTADAGKKQRRAKQVVQLL</sequence>
<name>A0AAN9C5R3_9TELE</name>
<accession>A0AAN9C5R3</accession>
<feature type="compositionally biased region" description="Polar residues" evidence="1">
    <location>
        <begin position="259"/>
        <end position="272"/>
    </location>
</feature>
<dbReference type="PANTHER" id="PTHR22306:SF2">
    <property type="entry name" value="CHROMOSOME 7 OPEN READING FRAME 50"/>
    <property type="match status" value="1"/>
</dbReference>
<organism evidence="3 4">
    <name type="scientific">Phoxinus phoxinus</name>
    <name type="common">Eurasian minnow</name>
    <dbReference type="NCBI Taxonomy" id="58324"/>
    <lineage>
        <taxon>Eukaryota</taxon>
        <taxon>Metazoa</taxon>
        <taxon>Chordata</taxon>
        <taxon>Craniata</taxon>
        <taxon>Vertebrata</taxon>
        <taxon>Euteleostomi</taxon>
        <taxon>Actinopterygii</taxon>
        <taxon>Neopterygii</taxon>
        <taxon>Teleostei</taxon>
        <taxon>Ostariophysi</taxon>
        <taxon>Cypriniformes</taxon>
        <taxon>Leuciscidae</taxon>
        <taxon>Phoxininae</taxon>
        <taxon>Phoxinus</taxon>
    </lineage>
</organism>
<feature type="compositionally biased region" description="Acidic residues" evidence="1">
    <location>
        <begin position="116"/>
        <end position="126"/>
    </location>
</feature>
<dbReference type="Proteomes" id="UP001364617">
    <property type="component" value="Unassembled WGS sequence"/>
</dbReference>
<feature type="domain" description="WKF" evidence="2">
    <location>
        <begin position="333"/>
        <end position="395"/>
    </location>
</feature>
<dbReference type="Pfam" id="PF10180">
    <property type="entry name" value="WKF"/>
    <property type="match status" value="1"/>
</dbReference>
<reference evidence="3 4" key="1">
    <citation type="submission" date="2024-02" db="EMBL/GenBank/DDBJ databases">
        <title>Chromosome-level genome assembly of the Eurasian Minnow (Phoxinus phoxinus).</title>
        <authorList>
            <person name="Oriowo T.O."/>
            <person name="Martin S."/>
            <person name="Stange M."/>
            <person name="Chrysostomakis Y."/>
            <person name="Brown T."/>
            <person name="Winkler S."/>
            <person name="Kukowka S."/>
            <person name="Myers E.W."/>
            <person name="Bohne A."/>
        </authorList>
    </citation>
    <scope>NUCLEOTIDE SEQUENCE [LARGE SCALE GENOMIC DNA]</scope>
    <source>
        <strain evidence="3">ZFMK-TIS-60720</strain>
        <tissue evidence="3">Whole Organism</tissue>
    </source>
</reference>
<feature type="compositionally biased region" description="Acidic residues" evidence="1">
    <location>
        <begin position="191"/>
        <end position="201"/>
    </location>
</feature>
<feature type="region of interest" description="Disordered" evidence="1">
    <location>
        <begin position="304"/>
        <end position="323"/>
    </location>
</feature>
<proteinExistence type="predicted"/>
<evidence type="ECO:0000256" key="1">
    <source>
        <dbReference type="SAM" id="MobiDB-lite"/>
    </source>
</evidence>
<evidence type="ECO:0000313" key="3">
    <source>
        <dbReference type="EMBL" id="KAK7123375.1"/>
    </source>
</evidence>
<feature type="compositionally biased region" description="Polar residues" evidence="1">
    <location>
        <begin position="58"/>
        <end position="70"/>
    </location>
</feature>
<feature type="compositionally biased region" description="Acidic residues" evidence="1">
    <location>
        <begin position="273"/>
        <end position="287"/>
    </location>
</feature>
<feature type="compositionally biased region" description="Basic and acidic residues" evidence="1">
    <location>
        <begin position="202"/>
        <end position="211"/>
    </location>
</feature>
<gene>
    <name evidence="3" type="ORF">R3I93_021709</name>
</gene>
<dbReference type="PANTHER" id="PTHR22306">
    <property type="entry name" value="CHROMOSOME 7 OPEN READING FRAME 50"/>
    <property type="match status" value="1"/>
</dbReference>
<protein>
    <recommendedName>
        <fullName evidence="2">WKF domain-containing protein</fullName>
    </recommendedName>
</protein>
<comment type="caution">
    <text evidence="3">The sequence shown here is derived from an EMBL/GenBank/DDBJ whole genome shotgun (WGS) entry which is preliminary data.</text>
</comment>
<feature type="region of interest" description="Disordered" evidence="1">
    <location>
        <begin position="32"/>
        <end position="293"/>
    </location>
</feature>
<feature type="compositionally biased region" description="Basic and acidic residues" evidence="1">
    <location>
        <begin position="239"/>
        <end position="248"/>
    </location>
</feature>
<evidence type="ECO:0000313" key="4">
    <source>
        <dbReference type="Proteomes" id="UP001364617"/>
    </source>
</evidence>